<keyword evidence="3" id="KW-1185">Reference proteome</keyword>
<organism evidence="2 3">
    <name type="scientific">Melghirimyces thermohalophilus</name>
    <dbReference type="NCBI Taxonomy" id="1236220"/>
    <lineage>
        <taxon>Bacteria</taxon>
        <taxon>Bacillati</taxon>
        <taxon>Bacillota</taxon>
        <taxon>Bacilli</taxon>
        <taxon>Bacillales</taxon>
        <taxon>Thermoactinomycetaceae</taxon>
        <taxon>Melghirimyces</taxon>
    </lineage>
</organism>
<evidence type="ECO:0000313" key="2">
    <source>
        <dbReference type="EMBL" id="SDC87058.1"/>
    </source>
</evidence>
<dbReference type="EMBL" id="FMZA01000019">
    <property type="protein sequence ID" value="SDC87058.1"/>
    <property type="molecule type" value="Genomic_DNA"/>
</dbReference>
<dbReference type="STRING" id="1236220.SAMN04488112_11977"/>
<sequence length="357" mass="38066">MRWIHNRRVVRFFAFSLLIFYAISLSSPFVGVALADWEPPAPYEPPDDTYIPPDPYEAPEYQQPDPYQAEDPGKREGEENSGSDSQQGDNGDEGQQSDNVVQSPEYKAFKYVVKDLFLGNIGSLSEVDFDISRFNPQAAVIQALRGANGALAGNDFLGKWTTIGLDAWQSVDNAKHVGKFVRSPSEIKAAWQASVAGRSVSSYSNWGRFLENASKPLKVGGDYVARPLKMAGKAAPVLAAVETGISAYEAIQNFSDKGISSTDGWANVGEMMMSGAVVLSASGVGAPVAAGVAVAGAAIWTVSKGIKHWNTVTDTLKMAGNGVKSFVKDPVKTTKKAASAVKDGVSGAVDTVKGWFS</sequence>
<gene>
    <name evidence="2" type="ORF">SAMN04488112_11977</name>
</gene>
<feature type="compositionally biased region" description="Polar residues" evidence="1">
    <location>
        <begin position="80"/>
        <end position="98"/>
    </location>
</feature>
<proteinExistence type="predicted"/>
<dbReference type="AlphaFoldDB" id="A0A1G6Q437"/>
<reference evidence="2 3" key="1">
    <citation type="submission" date="2016-10" db="EMBL/GenBank/DDBJ databases">
        <authorList>
            <person name="de Groot N.N."/>
        </authorList>
    </citation>
    <scope>NUCLEOTIDE SEQUENCE [LARGE SCALE GENOMIC DNA]</scope>
    <source>
        <strain evidence="2 3">DSM 45514</strain>
    </source>
</reference>
<evidence type="ECO:0000313" key="3">
    <source>
        <dbReference type="Proteomes" id="UP000199387"/>
    </source>
</evidence>
<dbReference type="RefSeq" id="WP_091572170.1">
    <property type="nucleotide sequence ID" value="NZ_FMZA01000019.1"/>
</dbReference>
<dbReference type="OrthoDB" id="2851243at2"/>
<dbReference type="Proteomes" id="UP000199387">
    <property type="component" value="Unassembled WGS sequence"/>
</dbReference>
<evidence type="ECO:0000256" key="1">
    <source>
        <dbReference type="SAM" id="MobiDB-lite"/>
    </source>
</evidence>
<feature type="region of interest" description="Disordered" evidence="1">
    <location>
        <begin position="43"/>
        <end position="98"/>
    </location>
</feature>
<protein>
    <submittedName>
        <fullName evidence="2">Uncharacterized protein</fullName>
    </submittedName>
</protein>
<accession>A0A1G6Q437</accession>
<name>A0A1G6Q437_9BACL</name>